<comment type="caution">
    <text evidence="3">The sequence shown here is derived from an EMBL/GenBank/DDBJ whole genome shotgun (WGS) entry which is preliminary data.</text>
</comment>
<feature type="region of interest" description="Disordered" evidence="1">
    <location>
        <begin position="1"/>
        <end position="21"/>
    </location>
</feature>
<reference evidence="3 4" key="1">
    <citation type="submission" date="2022-03" db="EMBL/GenBank/DDBJ databases">
        <title>Genome data of Colletotrichum spp.</title>
        <authorList>
            <person name="Utami Y.D."/>
            <person name="Hiruma K."/>
        </authorList>
    </citation>
    <scope>NUCLEOTIDE SEQUENCE [LARGE SCALE GENOMIC DNA]</scope>
    <source>
        <strain evidence="3 4">MAFF 239500</strain>
    </source>
</reference>
<feature type="compositionally biased region" description="Polar residues" evidence="1">
    <location>
        <begin position="1"/>
        <end position="10"/>
    </location>
</feature>
<dbReference type="AlphaFoldDB" id="A0AA37PHY7"/>
<evidence type="ECO:0000313" key="4">
    <source>
        <dbReference type="Proteomes" id="UP001055115"/>
    </source>
</evidence>
<dbReference type="EMBL" id="BQXU01000012">
    <property type="protein sequence ID" value="GKT45149.1"/>
    <property type="molecule type" value="Genomic_DNA"/>
</dbReference>
<name>A0AA37PHY7_9PEZI</name>
<dbReference type="EMBL" id="BQXU01000076">
    <property type="protein sequence ID" value="GKT52646.1"/>
    <property type="molecule type" value="Genomic_DNA"/>
</dbReference>
<evidence type="ECO:0000313" key="3">
    <source>
        <dbReference type="EMBL" id="GKT52646.1"/>
    </source>
</evidence>
<accession>A0AA37PHY7</accession>
<sequence>MVNVSMTKDQGSVKPDQGGTDNLRRLTIKMLPLDTKGAPTFDGCNITDFLDKYEALTGLAGYSDKEKTKALLWYLPDEHRATVKIKAEKETW</sequence>
<proteinExistence type="predicted"/>
<organism evidence="3 4">
    <name type="scientific">Colletotrichum spaethianum</name>
    <dbReference type="NCBI Taxonomy" id="700344"/>
    <lineage>
        <taxon>Eukaryota</taxon>
        <taxon>Fungi</taxon>
        <taxon>Dikarya</taxon>
        <taxon>Ascomycota</taxon>
        <taxon>Pezizomycotina</taxon>
        <taxon>Sordariomycetes</taxon>
        <taxon>Hypocreomycetidae</taxon>
        <taxon>Glomerellales</taxon>
        <taxon>Glomerellaceae</taxon>
        <taxon>Colletotrichum</taxon>
        <taxon>Colletotrichum spaethianum species complex</taxon>
    </lineage>
</organism>
<dbReference type="Proteomes" id="UP001055115">
    <property type="component" value="Unassembled WGS sequence"/>
</dbReference>
<dbReference type="GeneID" id="73326132"/>
<evidence type="ECO:0000256" key="1">
    <source>
        <dbReference type="SAM" id="MobiDB-lite"/>
    </source>
</evidence>
<protein>
    <submittedName>
        <fullName evidence="3">Uncharacterized protein</fullName>
    </submittedName>
</protein>
<dbReference type="RefSeq" id="XP_049127499.1">
    <property type="nucleotide sequence ID" value="XM_049271542.1"/>
</dbReference>
<gene>
    <name evidence="2" type="ORF">ColSpa_05330</name>
    <name evidence="3" type="ORF">ColSpa_12827</name>
</gene>
<keyword evidence="4" id="KW-1185">Reference proteome</keyword>
<evidence type="ECO:0000313" key="2">
    <source>
        <dbReference type="EMBL" id="GKT45149.1"/>
    </source>
</evidence>